<feature type="region of interest" description="Disordered" evidence="1">
    <location>
        <begin position="1"/>
        <end position="21"/>
    </location>
</feature>
<dbReference type="EMBL" id="QXGC01012196">
    <property type="protein sequence ID" value="KAE9148717.1"/>
    <property type="molecule type" value="Genomic_DNA"/>
</dbReference>
<sequence>MRSSVSNARWPRRLCSSSSVHSVTASALMPPLSTAAITAFTRSCLPHPPRVSTSSTPLARRTSKMRRSSDSSMT</sequence>
<comment type="caution">
    <text evidence="2">The sequence shown here is derived from an EMBL/GenBank/DDBJ whole genome shotgun (WGS) entry which is preliminary data.</text>
</comment>
<evidence type="ECO:0000256" key="1">
    <source>
        <dbReference type="SAM" id="MobiDB-lite"/>
    </source>
</evidence>
<evidence type="ECO:0000313" key="3">
    <source>
        <dbReference type="EMBL" id="KAE9148717.1"/>
    </source>
</evidence>
<dbReference type="Proteomes" id="UP000441208">
    <property type="component" value="Unassembled WGS sequence"/>
</dbReference>
<dbReference type="AlphaFoldDB" id="A0A6A3RR71"/>
<dbReference type="EMBL" id="QXFZ01000876">
    <property type="protein sequence ID" value="KAE9102366.1"/>
    <property type="molecule type" value="Genomic_DNA"/>
</dbReference>
<proteinExistence type="predicted"/>
<gene>
    <name evidence="3" type="ORF">PF004_g32957</name>
    <name evidence="2" type="ORF">PF007_g14782</name>
</gene>
<feature type="region of interest" description="Disordered" evidence="1">
    <location>
        <begin position="44"/>
        <end position="74"/>
    </location>
</feature>
<dbReference type="Proteomes" id="UP000476176">
    <property type="component" value="Unassembled WGS sequence"/>
</dbReference>
<evidence type="ECO:0000313" key="5">
    <source>
        <dbReference type="Proteomes" id="UP000476176"/>
    </source>
</evidence>
<accession>A0A6A3RR71</accession>
<evidence type="ECO:0000313" key="4">
    <source>
        <dbReference type="Proteomes" id="UP000441208"/>
    </source>
</evidence>
<name>A0A6A3RR71_9STRA</name>
<organism evidence="2 4">
    <name type="scientific">Phytophthora fragariae</name>
    <dbReference type="NCBI Taxonomy" id="53985"/>
    <lineage>
        <taxon>Eukaryota</taxon>
        <taxon>Sar</taxon>
        <taxon>Stramenopiles</taxon>
        <taxon>Oomycota</taxon>
        <taxon>Peronosporomycetes</taxon>
        <taxon>Peronosporales</taxon>
        <taxon>Peronosporaceae</taxon>
        <taxon>Phytophthora</taxon>
    </lineage>
</organism>
<protein>
    <submittedName>
        <fullName evidence="2">Uncharacterized protein</fullName>
    </submittedName>
</protein>
<reference evidence="2 4" key="1">
    <citation type="submission" date="2018-08" db="EMBL/GenBank/DDBJ databases">
        <title>Genomic investigation of the strawberry pathogen Phytophthora fragariae indicates pathogenicity is determined by transcriptional variation in three key races.</title>
        <authorList>
            <person name="Adams T.M."/>
            <person name="Armitage A.D."/>
            <person name="Sobczyk M.K."/>
            <person name="Bates H.J."/>
            <person name="Dunwell J.M."/>
            <person name="Nellist C.F."/>
            <person name="Harrison R.J."/>
        </authorList>
    </citation>
    <scope>NUCLEOTIDE SEQUENCE [LARGE SCALE GENOMIC DNA]</scope>
    <source>
        <strain evidence="3 5">BC-23</strain>
        <strain evidence="2 4">NOV-71</strain>
    </source>
</reference>
<evidence type="ECO:0000313" key="2">
    <source>
        <dbReference type="EMBL" id="KAE9102366.1"/>
    </source>
</evidence>